<dbReference type="Pfam" id="PF14498">
    <property type="entry name" value="Glyco_hyd_65N_2"/>
    <property type="match status" value="1"/>
</dbReference>
<dbReference type="Gene3D" id="2.70.98.50">
    <property type="entry name" value="putative glycoside hydrolase family protein from bacillus halodurans"/>
    <property type="match status" value="1"/>
</dbReference>
<organism evidence="4 5">
    <name type="scientific">Terriglobus roseus (strain DSM 18391 / NRRL B-41598 / KBS 63)</name>
    <dbReference type="NCBI Taxonomy" id="926566"/>
    <lineage>
        <taxon>Bacteria</taxon>
        <taxon>Pseudomonadati</taxon>
        <taxon>Acidobacteriota</taxon>
        <taxon>Terriglobia</taxon>
        <taxon>Terriglobales</taxon>
        <taxon>Acidobacteriaceae</taxon>
        <taxon>Terriglobus</taxon>
    </lineage>
</organism>
<evidence type="ECO:0000259" key="2">
    <source>
        <dbReference type="Pfam" id="PF21307"/>
    </source>
</evidence>
<dbReference type="InterPro" id="IPR027414">
    <property type="entry name" value="GH95_N_dom"/>
</dbReference>
<dbReference type="eggNOG" id="COG1554">
    <property type="taxonomic scope" value="Bacteria"/>
</dbReference>
<dbReference type="Gene3D" id="1.50.10.10">
    <property type="match status" value="1"/>
</dbReference>
<dbReference type="InterPro" id="IPR013780">
    <property type="entry name" value="Glyco_hydro_b"/>
</dbReference>
<gene>
    <name evidence="4" type="ordered locus">Terro_2924</name>
</gene>
<dbReference type="EMBL" id="CP003379">
    <property type="protein sequence ID" value="AFL89159.1"/>
    <property type="molecule type" value="Genomic_DNA"/>
</dbReference>
<dbReference type="InterPro" id="IPR054363">
    <property type="entry name" value="GH95_cat"/>
</dbReference>
<dbReference type="PANTHER" id="PTHR31084:SF0">
    <property type="entry name" value="ALPHA-L-FUCOSIDASE 2"/>
    <property type="match status" value="1"/>
</dbReference>
<protein>
    <submittedName>
        <fullName evidence="4">Uncharacterized protein</fullName>
    </submittedName>
</protein>
<dbReference type="Proteomes" id="UP000006056">
    <property type="component" value="Chromosome"/>
</dbReference>
<dbReference type="Gene3D" id="2.60.40.1180">
    <property type="entry name" value="Golgi alpha-mannosidase II"/>
    <property type="match status" value="1"/>
</dbReference>
<dbReference type="SUPFAM" id="SSF48208">
    <property type="entry name" value="Six-hairpin glycosidases"/>
    <property type="match status" value="1"/>
</dbReference>
<dbReference type="PIRSF" id="PIRSF007663">
    <property type="entry name" value="UCP007663"/>
    <property type="match status" value="1"/>
</dbReference>
<dbReference type="AlphaFoldDB" id="I3ZIU1"/>
<dbReference type="InterPro" id="IPR049053">
    <property type="entry name" value="AFCA-like_C"/>
</dbReference>
<accession>I3ZIU1</accession>
<feature type="domain" description="Glycosyl hydrolase family 95 catalytic" evidence="3">
    <location>
        <begin position="315"/>
        <end position="723"/>
    </location>
</feature>
<name>I3ZIU1_TERRK</name>
<dbReference type="InterPro" id="IPR012341">
    <property type="entry name" value="6hp_glycosidase-like_sf"/>
</dbReference>
<feature type="domain" description="Glycosyl hydrolase family 95 N-terminal" evidence="1">
    <location>
        <begin position="41"/>
        <end position="286"/>
    </location>
</feature>
<dbReference type="KEGG" id="trs:Terro_2924"/>
<dbReference type="PATRIC" id="fig|926566.3.peg.2916"/>
<evidence type="ECO:0000259" key="1">
    <source>
        <dbReference type="Pfam" id="PF14498"/>
    </source>
</evidence>
<dbReference type="STRING" id="926566.Terro_2924"/>
<dbReference type="OrthoDB" id="9802600at2"/>
<evidence type="ECO:0000313" key="4">
    <source>
        <dbReference type="EMBL" id="AFL89159.1"/>
    </source>
</evidence>
<evidence type="ECO:0000259" key="3">
    <source>
        <dbReference type="Pfam" id="PF22124"/>
    </source>
</evidence>
<reference evidence="4 5" key="1">
    <citation type="submission" date="2012-06" db="EMBL/GenBank/DDBJ databases">
        <title>Complete genome of Terriglobus roseus DSM 18391.</title>
        <authorList>
            <consortium name="US DOE Joint Genome Institute (JGI-PGF)"/>
            <person name="Lucas S."/>
            <person name="Copeland A."/>
            <person name="Lapidus A."/>
            <person name="Glavina del Rio T."/>
            <person name="Dalin E."/>
            <person name="Tice H."/>
            <person name="Bruce D."/>
            <person name="Goodwin L."/>
            <person name="Pitluck S."/>
            <person name="Peters L."/>
            <person name="Mikhailova N."/>
            <person name="Munk A.C.C."/>
            <person name="Kyrpides N."/>
            <person name="Mavromatis K."/>
            <person name="Ivanova N."/>
            <person name="Brettin T."/>
            <person name="Detter J.C."/>
            <person name="Han C."/>
            <person name="Larimer F."/>
            <person name="Land M."/>
            <person name="Hauser L."/>
            <person name="Markowitz V."/>
            <person name="Cheng J.-F."/>
            <person name="Hugenholtz P."/>
            <person name="Woyke T."/>
            <person name="Wu D."/>
            <person name="Brambilla E."/>
            <person name="Klenk H.-P."/>
            <person name="Eisen J.A."/>
        </authorList>
    </citation>
    <scope>NUCLEOTIDE SEQUENCE [LARGE SCALE GENOMIC DNA]</scope>
    <source>
        <strain evidence="5">DSM 18391 / NRRL B-41598 / KBS 63</strain>
    </source>
</reference>
<dbReference type="RefSeq" id="WP_014786423.1">
    <property type="nucleotide sequence ID" value="NC_018014.1"/>
</dbReference>
<dbReference type="Pfam" id="PF22124">
    <property type="entry name" value="Glyco_hydro_95_cat"/>
    <property type="match status" value="1"/>
</dbReference>
<dbReference type="InterPro" id="IPR016518">
    <property type="entry name" value="Alpha-L-fucosidase"/>
</dbReference>
<feature type="domain" description="Alpha fucosidase A-like C-terminal" evidence="2">
    <location>
        <begin position="725"/>
        <end position="792"/>
    </location>
</feature>
<sequence length="824" mass="90341">MGHRISRREFFPIAAAASSALTRIGSAQSHAPVVEETPYQLWFRTPAAEWIDALPIGNGRLGGMVFGGALEDHIALNEDTLWSGYPQDGNNPAAKSKLPLVRQAVLKNKDYHLADTLCKEMQGPYSAAYQPLGGLHVTLHQEGELADYRRDLNLDTAIAKTTYRLGDVSVSKKAFVSFPDDVLVMLIETTKPVTMEIRLDSKLRHEVSVAGHALQLKGKAPVVSRPNYVKSQDPIQYSDTPGKGMFFAAGASIHSDGVTNAKDGALQIANAKSVVILLAAGTGFRGHGLLPDKPMAEIMGRVQQTLANASRKTAAQLERVHIAAHRAVFRRTLLDLGKQDLTRSTAERLSDFAAHPDPSLLALYFQFGRYLLISSSRPGTQPANLQGIWNDDLRAPWSCNWTSNINIQMNYWLAETCNLSDFHAPFFDLLQSLSETGARTAKTNYGLPGWVSHHNIDIWSLSSPVGEGEGDPSWANFAMSAPWLCAHLWDHYCFTQDQNFLRTRAYPLMKGAAQFCSSWLIPDDQGNLTTCPSVSTENQFTAPDGKRASVSAGCTMDIALIREIFSNCAEAAKVLNVDHDWANQLQQQSAKLVPYAVGQYGQLQEWSVDFPEPEPGQRHMSHLYPIYPGSEFDSERTPQWMAAGRVSLERRLSHGGAYTGWSRAWASNLWARMGDGDQLWNSLQMHLMHSSAANFLDTHPAGKGSIFQIDGNFGTTSAIAEMLLQSHNGTIRILPALPKAIHTGSVAGLKARGDVTVDIAWEQGRLSKLAFSVKRAMTARVLLPEGTKRPIAFNGTSGKAVVAGDKRDLSINFPAAGRYRVSLI</sequence>
<keyword evidence="5" id="KW-1185">Reference proteome</keyword>
<dbReference type="GO" id="GO:0005975">
    <property type="term" value="P:carbohydrate metabolic process"/>
    <property type="evidence" value="ECO:0007669"/>
    <property type="project" value="InterPro"/>
</dbReference>
<dbReference type="PANTHER" id="PTHR31084">
    <property type="entry name" value="ALPHA-L-FUCOSIDASE 2"/>
    <property type="match status" value="1"/>
</dbReference>
<dbReference type="InterPro" id="IPR008928">
    <property type="entry name" value="6-hairpin_glycosidase_sf"/>
</dbReference>
<proteinExistence type="predicted"/>
<dbReference type="GO" id="GO:0004560">
    <property type="term" value="F:alpha-L-fucosidase activity"/>
    <property type="evidence" value="ECO:0007669"/>
    <property type="project" value="InterPro"/>
</dbReference>
<dbReference type="HOGENOM" id="CLU_004617_2_2_0"/>
<evidence type="ECO:0000313" key="5">
    <source>
        <dbReference type="Proteomes" id="UP000006056"/>
    </source>
</evidence>
<dbReference type="Pfam" id="PF21307">
    <property type="entry name" value="Glyco_hydro_95_C"/>
    <property type="match status" value="1"/>
</dbReference>